<sequence>MTDPTYSNLQAVQLVEANRRPTGVQLVNTERTNKHADPMDLVALAQTIQKADEMTKARVGSKLTVIADQIRYLQEQAKKHLEDAKRDNIIHHAACNLVKRPGTMYYMYERESGQKYMSILSPEEWGAGCPHIFVGAYKLEYDLSWTPIEEVEEKSQEFALIDKILNAQNAITDSSEPNLNGLTKKSSSASLKDVTNESS</sequence>
<proteinExistence type="predicted"/>
<protein>
    <submittedName>
        <fullName evidence="2">Uncharacterized protein C1orf50 homolog,Uncharacterized protein C1orf50</fullName>
    </submittedName>
</protein>
<accession>A0A6J8AH99</accession>
<name>A0A6J8AH99_MYTCO</name>
<feature type="region of interest" description="Disordered" evidence="1">
    <location>
        <begin position="175"/>
        <end position="199"/>
    </location>
</feature>
<keyword evidence="3" id="KW-1185">Reference proteome</keyword>
<evidence type="ECO:0000256" key="1">
    <source>
        <dbReference type="SAM" id="MobiDB-lite"/>
    </source>
</evidence>
<dbReference type="PANTHER" id="PTHR14553:SF1">
    <property type="entry name" value="SIMILAR TO CHROMOSOME 1 OPEN READING FRAME 50"/>
    <property type="match status" value="1"/>
</dbReference>
<dbReference type="AlphaFoldDB" id="A0A6J8AH99"/>
<dbReference type="EMBL" id="CACVKT020001354">
    <property type="protein sequence ID" value="CAC5367147.1"/>
    <property type="molecule type" value="Genomic_DNA"/>
</dbReference>
<evidence type="ECO:0000313" key="3">
    <source>
        <dbReference type="Proteomes" id="UP000507470"/>
    </source>
</evidence>
<dbReference type="Proteomes" id="UP000507470">
    <property type="component" value="Unassembled WGS sequence"/>
</dbReference>
<organism evidence="2 3">
    <name type="scientific">Mytilus coruscus</name>
    <name type="common">Sea mussel</name>
    <dbReference type="NCBI Taxonomy" id="42192"/>
    <lineage>
        <taxon>Eukaryota</taxon>
        <taxon>Metazoa</taxon>
        <taxon>Spiralia</taxon>
        <taxon>Lophotrochozoa</taxon>
        <taxon>Mollusca</taxon>
        <taxon>Bivalvia</taxon>
        <taxon>Autobranchia</taxon>
        <taxon>Pteriomorphia</taxon>
        <taxon>Mytilida</taxon>
        <taxon>Mytiloidea</taxon>
        <taxon>Mytilidae</taxon>
        <taxon>Mytilinae</taxon>
        <taxon>Mytilus</taxon>
    </lineage>
</organism>
<dbReference type="PANTHER" id="PTHR14553">
    <property type="entry name" value="UNCHARACTERIZED PROTEIN C1ORF50"/>
    <property type="match status" value="1"/>
</dbReference>
<dbReference type="OrthoDB" id="9995764at2759"/>
<dbReference type="InterPro" id="IPR019534">
    <property type="entry name" value="DUF2452"/>
</dbReference>
<evidence type="ECO:0000313" key="2">
    <source>
        <dbReference type="EMBL" id="CAC5367147.1"/>
    </source>
</evidence>
<reference evidence="2 3" key="1">
    <citation type="submission" date="2020-06" db="EMBL/GenBank/DDBJ databases">
        <authorList>
            <person name="Li R."/>
            <person name="Bekaert M."/>
        </authorList>
    </citation>
    <scope>NUCLEOTIDE SEQUENCE [LARGE SCALE GENOMIC DNA]</scope>
    <source>
        <strain evidence="3">wild</strain>
    </source>
</reference>
<gene>
    <name evidence="2" type="ORF">MCOR_7176</name>
</gene>
<feature type="compositionally biased region" description="Polar residues" evidence="1">
    <location>
        <begin position="175"/>
        <end position="190"/>
    </location>
</feature>
<dbReference type="Pfam" id="PF10504">
    <property type="entry name" value="DUF2452"/>
    <property type="match status" value="1"/>
</dbReference>